<accession>A0ACD0WLN6</accession>
<name>A0ACD0WLN6_CLALS</name>
<gene>
    <name evidence="1" type="ORF">EJF14_40431</name>
</gene>
<evidence type="ECO:0000313" key="2">
    <source>
        <dbReference type="Proteomes" id="UP000326582"/>
    </source>
</evidence>
<keyword evidence="2" id="KW-1185">Reference proteome</keyword>
<reference evidence="2" key="1">
    <citation type="journal article" date="2019" name="MBio">
        <title>Comparative genomics for the elucidation of multidrug resistance (MDR) in Candida lusitaniae.</title>
        <authorList>
            <person name="Kannan A."/>
            <person name="Asner S.A."/>
            <person name="Trachsel E."/>
            <person name="Kelly S."/>
            <person name="Parker J."/>
            <person name="Sanglard D."/>
        </authorList>
    </citation>
    <scope>NUCLEOTIDE SEQUENCE [LARGE SCALE GENOMIC DNA]</scope>
    <source>
        <strain evidence="2">P1</strain>
    </source>
</reference>
<dbReference type="Proteomes" id="UP000326582">
    <property type="component" value="Chromosome 4"/>
</dbReference>
<evidence type="ECO:0000313" key="1">
    <source>
        <dbReference type="EMBL" id="QFZ28392.1"/>
    </source>
</evidence>
<dbReference type="EMBL" id="CP038487">
    <property type="protein sequence ID" value="QFZ28392.1"/>
    <property type="molecule type" value="Genomic_DNA"/>
</dbReference>
<sequence>MPHHYQYNVTMSCSGCSKAVEKALSRLEGVNKTGVDLKTQTVDVVTDDSLNYETVLNTISKTGKKVNDGKTIN</sequence>
<organism evidence="1 2">
    <name type="scientific">Clavispora lusitaniae</name>
    <name type="common">Candida lusitaniae</name>
    <dbReference type="NCBI Taxonomy" id="36911"/>
    <lineage>
        <taxon>Eukaryota</taxon>
        <taxon>Fungi</taxon>
        <taxon>Dikarya</taxon>
        <taxon>Ascomycota</taxon>
        <taxon>Saccharomycotina</taxon>
        <taxon>Pichiomycetes</taxon>
        <taxon>Metschnikowiaceae</taxon>
        <taxon>Clavispora</taxon>
    </lineage>
</organism>
<keyword evidence="1" id="KW-0687">Ribonucleoprotein</keyword>
<proteinExistence type="predicted"/>
<protein>
    <submittedName>
        <fullName evidence="1">U2 small nuclear ribonucleoprotein B</fullName>
    </submittedName>
</protein>